<protein>
    <submittedName>
        <fullName evidence="3">Acyltransferase</fullName>
    </submittedName>
</protein>
<keyword evidence="3" id="KW-0012">Acyltransferase</keyword>
<dbReference type="PANTHER" id="PTHR36927">
    <property type="entry name" value="BLR4337 PROTEIN"/>
    <property type="match status" value="1"/>
</dbReference>
<keyword evidence="4" id="KW-1185">Reference proteome</keyword>
<evidence type="ECO:0000313" key="4">
    <source>
        <dbReference type="Proteomes" id="UP000618754"/>
    </source>
</evidence>
<keyword evidence="1" id="KW-0812">Transmembrane</keyword>
<feature type="domain" description="Acyltransferase 3" evidence="2">
    <location>
        <begin position="17"/>
        <end position="370"/>
    </location>
</feature>
<evidence type="ECO:0000259" key="2">
    <source>
        <dbReference type="Pfam" id="PF01757"/>
    </source>
</evidence>
<dbReference type="EMBL" id="JACWMW010000001">
    <property type="protein sequence ID" value="MBD1383726.1"/>
    <property type="molecule type" value="Genomic_DNA"/>
</dbReference>
<comment type="caution">
    <text evidence="3">The sequence shown here is derived from an EMBL/GenBank/DDBJ whole genome shotgun (WGS) entry which is preliminary data.</text>
</comment>
<feature type="transmembrane region" description="Helical" evidence="1">
    <location>
        <begin position="355"/>
        <end position="374"/>
    </location>
</feature>
<dbReference type="InterPro" id="IPR050623">
    <property type="entry name" value="Glucan_succinyl_AcylTrfase"/>
</dbReference>
<accession>A0ABR7WZF8</accession>
<feature type="transmembrane region" description="Helical" evidence="1">
    <location>
        <begin position="104"/>
        <end position="127"/>
    </location>
</feature>
<dbReference type="InterPro" id="IPR002656">
    <property type="entry name" value="Acyl_transf_3_dom"/>
</dbReference>
<keyword evidence="1" id="KW-1133">Transmembrane helix</keyword>
<feature type="transmembrane region" description="Helical" evidence="1">
    <location>
        <begin position="287"/>
        <end position="307"/>
    </location>
</feature>
<keyword evidence="3" id="KW-0808">Transferase</keyword>
<sequence length="383" mass="42871">MTTRNPQAALIQPKAKINYIDHLKVLLTMFVILHHTVIAYGAPGGWYYTQKTTLMGAIIPMTVFVTVNQAFFMGLFFFLSALFVPSSYDKKGPLKFISDRLIRLGVPLLFYSFVLSPLLSFISYRWARGHDVTYLQYLSGFDSWVDFGVLWFVAALLIFTLLYALYRVTVKGPAKVVKLPTGTAIVFFAILIGLVSFGARIIFPVGWVLKPLGFQLGYFPQYIALFILGLIAARSKWLNDAGLKTGKHMRAIAICILVIGFPMLFIMRQVLNFPIGWFGGGAHWQQAFYAMWEQLLGFSILTALLCIAKHKWNTPSTWLNKLSRATFAVYIFHPLVVISLTVAASGWAIEPALKLLVVAPLAVLFSFLLGMLLVKIPGVNKII</sequence>
<feature type="transmembrane region" description="Helical" evidence="1">
    <location>
        <begin position="327"/>
        <end position="349"/>
    </location>
</feature>
<feature type="transmembrane region" description="Helical" evidence="1">
    <location>
        <begin position="186"/>
        <end position="207"/>
    </location>
</feature>
<feature type="transmembrane region" description="Helical" evidence="1">
    <location>
        <begin position="249"/>
        <end position="267"/>
    </location>
</feature>
<feature type="transmembrane region" description="Helical" evidence="1">
    <location>
        <begin position="219"/>
        <end position="237"/>
    </location>
</feature>
<proteinExistence type="predicted"/>
<dbReference type="RefSeq" id="WP_191173647.1">
    <property type="nucleotide sequence ID" value="NZ_JACWMW010000001.1"/>
</dbReference>
<gene>
    <name evidence="3" type="ORF">IDJ75_00425</name>
</gene>
<dbReference type="PANTHER" id="PTHR36927:SF4">
    <property type="entry name" value="BLR5718 PROTEIN"/>
    <property type="match status" value="1"/>
</dbReference>
<dbReference type="Proteomes" id="UP000618754">
    <property type="component" value="Unassembled WGS sequence"/>
</dbReference>
<evidence type="ECO:0000256" key="1">
    <source>
        <dbReference type="SAM" id="Phobius"/>
    </source>
</evidence>
<feature type="transmembrane region" description="Helical" evidence="1">
    <location>
        <begin position="147"/>
        <end position="166"/>
    </location>
</feature>
<feature type="transmembrane region" description="Helical" evidence="1">
    <location>
        <begin position="54"/>
        <end position="84"/>
    </location>
</feature>
<dbReference type="Pfam" id="PF01757">
    <property type="entry name" value="Acyl_transf_3"/>
    <property type="match status" value="1"/>
</dbReference>
<dbReference type="GO" id="GO:0016746">
    <property type="term" value="F:acyltransferase activity"/>
    <property type="evidence" value="ECO:0007669"/>
    <property type="project" value="UniProtKB-KW"/>
</dbReference>
<evidence type="ECO:0000313" key="3">
    <source>
        <dbReference type="EMBL" id="MBD1383726.1"/>
    </source>
</evidence>
<feature type="transmembrane region" description="Helical" evidence="1">
    <location>
        <begin position="23"/>
        <end position="42"/>
    </location>
</feature>
<organism evidence="3 4">
    <name type="scientific">Mucilaginibacter rigui</name>
    <dbReference type="NCBI Taxonomy" id="534635"/>
    <lineage>
        <taxon>Bacteria</taxon>
        <taxon>Pseudomonadati</taxon>
        <taxon>Bacteroidota</taxon>
        <taxon>Sphingobacteriia</taxon>
        <taxon>Sphingobacteriales</taxon>
        <taxon>Sphingobacteriaceae</taxon>
        <taxon>Mucilaginibacter</taxon>
    </lineage>
</organism>
<reference evidence="3 4" key="1">
    <citation type="submission" date="2020-09" db="EMBL/GenBank/DDBJ databases">
        <title>Novel species of Mucilaginibacter isolated from a glacier on the Tibetan Plateau.</title>
        <authorList>
            <person name="Liu Q."/>
            <person name="Xin Y.-H."/>
        </authorList>
    </citation>
    <scope>NUCLEOTIDE SEQUENCE [LARGE SCALE GENOMIC DNA]</scope>
    <source>
        <strain evidence="3 4">CGMCC 1.13878</strain>
    </source>
</reference>
<keyword evidence="1" id="KW-0472">Membrane</keyword>
<name>A0ABR7WZF8_9SPHI</name>